<dbReference type="PROSITE" id="PS00676">
    <property type="entry name" value="SIGMA54_INTERACT_2"/>
    <property type="match status" value="1"/>
</dbReference>
<keyword evidence="4 11" id="KW-0238">DNA-binding</keyword>
<dbReference type="Gene3D" id="3.40.50.300">
    <property type="entry name" value="P-loop containing nucleotide triphosphate hydrolases"/>
    <property type="match status" value="1"/>
</dbReference>
<dbReference type="HOGENOM" id="CLU_000445_0_4_10"/>
<dbReference type="Proteomes" id="UP000005631">
    <property type="component" value="Chromosome"/>
</dbReference>
<dbReference type="InterPro" id="IPR009057">
    <property type="entry name" value="Homeodomain-like_sf"/>
</dbReference>
<evidence type="ECO:0000256" key="3">
    <source>
        <dbReference type="ARBA" id="ARBA00023015"/>
    </source>
</evidence>
<dbReference type="GO" id="GO:0043565">
    <property type="term" value="F:sequence-specific DNA binding"/>
    <property type="evidence" value="ECO:0007669"/>
    <property type="project" value="InterPro"/>
</dbReference>
<accession>G8R3F4</accession>
<gene>
    <name evidence="11" type="ordered locus">Oweho_0965</name>
</gene>
<dbReference type="GO" id="GO:0000160">
    <property type="term" value="P:phosphorelay signal transduction system"/>
    <property type="evidence" value="ECO:0007669"/>
    <property type="project" value="InterPro"/>
</dbReference>
<dbReference type="InterPro" id="IPR025662">
    <property type="entry name" value="Sigma_54_int_dom_ATP-bd_1"/>
</dbReference>
<feature type="compositionally biased region" description="Polar residues" evidence="8">
    <location>
        <begin position="140"/>
        <end position="153"/>
    </location>
</feature>
<dbReference type="FunFam" id="3.40.50.300:FF:000006">
    <property type="entry name" value="DNA-binding transcriptional regulator NtrC"/>
    <property type="match status" value="1"/>
</dbReference>
<dbReference type="PATRIC" id="fig|926562.3.peg.979"/>
<evidence type="ECO:0000256" key="5">
    <source>
        <dbReference type="ARBA" id="ARBA00023163"/>
    </source>
</evidence>
<keyword evidence="2" id="KW-0067">ATP-binding</keyword>
<dbReference type="KEGG" id="oho:Oweho_0965"/>
<feature type="modified residue" description="4-aspartylphosphate" evidence="6">
    <location>
        <position position="58"/>
    </location>
</feature>
<dbReference type="GO" id="GO:0006355">
    <property type="term" value="P:regulation of DNA-templated transcription"/>
    <property type="evidence" value="ECO:0007669"/>
    <property type="project" value="InterPro"/>
</dbReference>
<dbReference type="PANTHER" id="PTHR32071:SF81">
    <property type="entry name" value="PROPIONATE CATABOLISM OPERON REGULATORY PROTEIN"/>
    <property type="match status" value="1"/>
</dbReference>
<dbReference type="PANTHER" id="PTHR32071">
    <property type="entry name" value="TRANSCRIPTIONAL REGULATORY PROTEIN"/>
    <property type="match status" value="1"/>
</dbReference>
<dbReference type="InterPro" id="IPR002197">
    <property type="entry name" value="HTH_Fis"/>
</dbReference>
<dbReference type="InterPro" id="IPR025944">
    <property type="entry name" value="Sigma_54_int_dom_CS"/>
</dbReference>
<dbReference type="PROSITE" id="PS50045">
    <property type="entry name" value="SIGMA54_INTERACT_4"/>
    <property type="match status" value="1"/>
</dbReference>
<feature type="domain" description="Sigma-54 factor interaction" evidence="9">
    <location>
        <begin position="159"/>
        <end position="388"/>
    </location>
</feature>
<dbReference type="eggNOG" id="COG2204">
    <property type="taxonomic scope" value="Bacteria"/>
</dbReference>
<dbReference type="PRINTS" id="PR01590">
    <property type="entry name" value="HTHFIS"/>
</dbReference>
<organism evidence="11 12">
    <name type="scientific">Owenweeksia hongkongensis (strain DSM 17368 / CIP 108786 / JCM 12287 / NRRL B-23963 / UST20020801)</name>
    <dbReference type="NCBI Taxonomy" id="926562"/>
    <lineage>
        <taxon>Bacteria</taxon>
        <taxon>Pseudomonadati</taxon>
        <taxon>Bacteroidota</taxon>
        <taxon>Flavobacteriia</taxon>
        <taxon>Flavobacteriales</taxon>
        <taxon>Owenweeksiaceae</taxon>
        <taxon>Owenweeksia</taxon>
    </lineage>
</organism>
<dbReference type="Gene3D" id="3.40.50.2300">
    <property type="match status" value="1"/>
</dbReference>
<dbReference type="InterPro" id="IPR011006">
    <property type="entry name" value="CheY-like_superfamily"/>
</dbReference>
<keyword evidence="7" id="KW-0175">Coiled coil</keyword>
<name>G8R3F4_OWEHD</name>
<evidence type="ECO:0000313" key="12">
    <source>
        <dbReference type="Proteomes" id="UP000005631"/>
    </source>
</evidence>
<dbReference type="AlphaFoldDB" id="G8R3F4"/>
<dbReference type="EMBL" id="CP003156">
    <property type="protein sequence ID" value="AEV31975.1"/>
    <property type="molecule type" value="Genomic_DNA"/>
</dbReference>
<dbReference type="Gene3D" id="1.10.8.60">
    <property type="match status" value="1"/>
</dbReference>
<feature type="coiled-coil region" evidence="7">
    <location>
        <begin position="342"/>
        <end position="369"/>
    </location>
</feature>
<dbReference type="InterPro" id="IPR027417">
    <property type="entry name" value="P-loop_NTPase"/>
</dbReference>
<dbReference type="SMART" id="SM00448">
    <property type="entry name" value="REC"/>
    <property type="match status" value="1"/>
</dbReference>
<dbReference type="CDD" id="cd00156">
    <property type="entry name" value="REC"/>
    <property type="match status" value="1"/>
</dbReference>
<proteinExistence type="predicted"/>
<keyword evidence="6" id="KW-0597">Phosphoprotein</keyword>
<dbReference type="CDD" id="cd00009">
    <property type="entry name" value="AAA"/>
    <property type="match status" value="1"/>
</dbReference>
<sequence length="472" mass="52816">MNMKDTKPKILVVDDDTTFLLMLKSFLEKKGFIPHTESTAEKGLQAIEENTFDLILSDYRMPGIDGIEMLKILKEKGITTPLILITSYGDIKLAVNAMKLGASDYLTKPVNPEELLALVTSVIETPQEKSVPQVSALAKKSNTNSDNTPQSHASKADFVKGVSPQTKNVNQYIDLVGPTNMSVLIQGESGTGKEYVARQIHNLSKRRDKAFVAIDCGSLSKELAASELFGHIKGSFTGASVDRVGQFEVANGGTLFLDEIGNLSYEIQVKLLRAIQEKVIRRVGGRDDIPIDVRLLAATNENLQRAIGDGEFREDLFHRINEFKIEIAPLRARTEEVKQFANHFLNQANEELEKNVEGFQEETMNLLMEYGWPGNLRELKNVIKRSVLLTQGSLVEKNALPSEISSRYTQQAEDIRSIQDSTDLKQLESALERQKIMEALEKVRFNKTKAAKLLNIDRKTLYNKIKTYGLEV</sequence>
<evidence type="ECO:0000256" key="1">
    <source>
        <dbReference type="ARBA" id="ARBA00022741"/>
    </source>
</evidence>
<dbReference type="InterPro" id="IPR002078">
    <property type="entry name" value="Sigma_54_int"/>
</dbReference>
<dbReference type="InterPro" id="IPR058031">
    <property type="entry name" value="AAA_lid_NorR"/>
</dbReference>
<dbReference type="Pfam" id="PF00072">
    <property type="entry name" value="Response_reg"/>
    <property type="match status" value="1"/>
</dbReference>
<evidence type="ECO:0000256" key="6">
    <source>
        <dbReference type="PROSITE-ProRule" id="PRU00169"/>
    </source>
</evidence>
<evidence type="ECO:0000256" key="8">
    <source>
        <dbReference type="SAM" id="MobiDB-lite"/>
    </source>
</evidence>
<dbReference type="Gene3D" id="1.10.10.60">
    <property type="entry name" value="Homeodomain-like"/>
    <property type="match status" value="1"/>
</dbReference>
<dbReference type="GO" id="GO:0005524">
    <property type="term" value="F:ATP binding"/>
    <property type="evidence" value="ECO:0007669"/>
    <property type="project" value="UniProtKB-KW"/>
</dbReference>
<dbReference type="STRING" id="926562.Oweho_0965"/>
<feature type="domain" description="Response regulatory" evidence="10">
    <location>
        <begin position="9"/>
        <end position="123"/>
    </location>
</feature>
<keyword evidence="3" id="KW-0805">Transcription regulation</keyword>
<dbReference type="InterPro" id="IPR025943">
    <property type="entry name" value="Sigma_54_int_dom_ATP-bd_2"/>
</dbReference>
<evidence type="ECO:0000259" key="9">
    <source>
        <dbReference type="PROSITE" id="PS50045"/>
    </source>
</evidence>
<keyword evidence="5" id="KW-0804">Transcription</keyword>
<evidence type="ECO:0000259" key="10">
    <source>
        <dbReference type="PROSITE" id="PS50110"/>
    </source>
</evidence>
<dbReference type="Pfam" id="PF25601">
    <property type="entry name" value="AAA_lid_14"/>
    <property type="match status" value="1"/>
</dbReference>
<evidence type="ECO:0000313" key="11">
    <source>
        <dbReference type="EMBL" id="AEV31975.1"/>
    </source>
</evidence>
<evidence type="ECO:0000256" key="7">
    <source>
        <dbReference type="SAM" id="Coils"/>
    </source>
</evidence>
<reference evidence="11 12" key="1">
    <citation type="journal article" date="2012" name="Stand. Genomic Sci.">
        <title>Genome sequence of the orange-pigmented seawater bacterium Owenweeksia hongkongensis type strain (UST20020801(T)).</title>
        <authorList>
            <person name="Riedel T."/>
            <person name="Held B."/>
            <person name="Nolan M."/>
            <person name="Lucas S."/>
            <person name="Lapidus A."/>
            <person name="Tice H."/>
            <person name="Del Rio T.G."/>
            <person name="Cheng J.F."/>
            <person name="Han C."/>
            <person name="Tapia R."/>
            <person name="Goodwin L.A."/>
            <person name="Pitluck S."/>
            <person name="Liolios K."/>
            <person name="Mavromatis K."/>
            <person name="Pagani I."/>
            <person name="Ivanova N."/>
            <person name="Mikhailova N."/>
            <person name="Pati A."/>
            <person name="Chen A."/>
            <person name="Palaniappan K."/>
            <person name="Rohde M."/>
            <person name="Tindall B.J."/>
            <person name="Detter J.C."/>
            <person name="Goker M."/>
            <person name="Woyke T."/>
            <person name="Bristow J."/>
            <person name="Eisen J.A."/>
            <person name="Markowitz V."/>
            <person name="Hugenholtz P."/>
            <person name="Klenk H.P."/>
            <person name="Kyrpides N.C."/>
        </authorList>
    </citation>
    <scope>NUCLEOTIDE SEQUENCE</scope>
    <source>
        <strain evidence="12">DSM 17368 / JCM 12287 / NRRL B-23963</strain>
    </source>
</reference>
<keyword evidence="1" id="KW-0547">Nucleotide-binding</keyword>
<dbReference type="Pfam" id="PF00158">
    <property type="entry name" value="Sigma54_activat"/>
    <property type="match status" value="1"/>
</dbReference>
<dbReference type="InterPro" id="IPR001789">
    <property type="entry name" value="Sig_transdc_resp-reg_receiver"/>
</dbReference>
<keyword evidence="12" id="KW-1185">Reference proteome</keyword>
<dbReference type="InterPro" id="IPR003593">
    <property type="entry name" value="AAA+_ATPase"/>
</dbReference>
<dbReference type="RefSeq" id="WP_014201336.1">
    <property type="nucleotide sequence ID" value="NC_016599.1"/>
</dbReference>
<feature type="region of interest" description="Disordered" evidence="8">
    <location>
        <begin position="137"/>
        <end position="156"/>
    </location>
</feature>
<protein>
    <submittedName>
        <fullName evidence="11">Response regulator with CheY-like receiver, AAA-type ATPase, and DNA-binding domains</fullName>
    </submittedName>
</protein>
<dbReference type="PROSITE" id="PS00688">
    <property type="entry name" value="SIGMA54_INTERACT_3"/>
    <property type="match status" value="1"/>
</dbReference>
<dbReference type="Pfam" id="PF02954">
    <property type="entry name" value="HTH_8"/>
    <property type="match status" value="1"/>
</dbReference>
<dbReference type="PROSITE" id="PS50110">
    <property type="entry name" value="RESPONSE_REGULATORY"/>
    <property type="match status" value="1"/>
</dbReference>
<evidence type="ECO:0000256" key="2">
    <source>
        <dbReference type="ARBA" id="ARBA00022840"/>
    </source>
</evidence>
<dbReference type="PROSITE" id="PS00675">
    <property type="entry name" value="SIGMA54_INTERACT_1"/>
    <property type="match status" value="1"/>
</dbReference>
<dbReference type="SMART" id="SM00382">
    <property type="entry name" value="AAA"/>
    <property type="match status" value="1"/>
</dbReference>
<evidence type="ECO:0000256" key="4">
    <source>
        <dbReference type="ARBA" id="ARBA00023125"/>
    </source>
</evidence>
<dbReference type="SUPFAM" id="SSF52172">
    <property type="entry name" value="CheY-like"/>
    <property type="match status" value="1"/>
</dbReference>
<dbReference type="SUPFAM" id="SSF46689">
    <property type="entry name" value="Homeodomain-like"/>
    <property type="match status" value="1"/>
</dbReference>
<dbReference type="SUPFAM" id="SSF52540">
    <property type="entry name" value="P-loop containing nucleoside triphosphate hydrolases"/>
    <property type="match status" value="1"/>
</dbReference>